<keyword evidence="6 7" id="KW-0472">Membrane</keyword>
<dbReference type="Proteomes" id="UP001597480">
    <property type="component" value="Unassembled WGS sequence"/>
</dbReference>
<dbReference type="InterPro" id="IPR032808">
    <property type="entry name" value="DoxX"/>
</dbReference>
<keyword evidence="9" id="KW-1185">Reference proteome</keyword>
<keyword evidence="5 7" id="KW-1133">Transmembrane helix</keyword>
<keyword evidence="3" id="KW-1003">Cell membrane</keyword>
<feature type="transmembrane region" description="Helical" evidence="7">
    <location>
        <begin position="20"/>
        <end position="39"/>
    </location>
</feature>
<dbReference type="EMBL" id="JBHUMD010000026">
    <property type="protein sequence ID" value="MFD2602670.1"/>
    <property type="molecule type" value="Genomic_DNA"/>
</dbReference>
<evidence type="ECO:0000256" key="5">
    <source>
        <dbReference type="ARBA" id="ARBA00022989"/>
    </source>
</evidence>
<dbReference type="PANTHER" id="PTHR33452">
    <property type="entry name" value="OXIDOREDUCTASE CATD-RELATED"/>
    <property type="match status" value="1"/>
</dbReference>
<proteinExistence type="inferred from homology"/>
<evidence type="ECO:0000313" key="9">
    <source>
        <dbReference type="Proteomes" id="UP001597480"/>
    </source>
</evidence>
<evidence type="ECO:0000256" key="2">
    <source>
        <dbReference type="ARBA" id="ARBA00006679"/>
    </source>
</evidence>
<evidence type="ECO:0000313" key="8">
    <source>
        <dbReference type="EMBL" id="MFD2602670.1"/>
    </source>
</evidence>
<dbReference type="RefSeq" id="WP_379821100.1">
    <property type="nucleotide sequence ID" value="NZ_JBHUMD010000026.1"/>
</dbReference>
<feature type="transmembrane region" description="Helical" evidence="7">
    <location>
        <begin position="114"/>
        <end position="134"/>
    </location>
</feature>
<dbReference type="PANTHER" id="PTHR33452:SF1">
    <property type="entry name" value="INNER MEMBRANE PROTEIN YPHA-RELATED"/>
    <property type="match status" value="1"/>
</dbReference>
<feature type="transmembrane region" description="Helical" evidence="7">
    <location>
        <begin position="72"/>
        <end position="102"/>
    </location>
</feature>
<evidence type="ECO:0000256" key="4">
    <source>
        <dbReference type="ARBA" id="ARBA00022692"/>
    </source>
</evidence>
<accession>A0ABW5NWF9</accession>
<comment type="similarity">
    <text evidence="2">Belongs to the DoxX family.</text>
</comment>
<keyword evidence="4 7" id="KW-0812">Transmembrane</keyword>
<comment type="subcellular location">
    <subcellularLocation>
        <location evidence="1">Cell membrane</location>
        <topology evidence="1">Multi-pass membrane protein</topology>
    </subcellularLocation>
</comment>
<protein>
    <submittedName>
        <fullName evidence="8">DoxX family protein</fullName>
    </submittedName>
</protein>
<evidence type="ECO:0000256" key="3">
    <source>
        <dbReference type="ARBA" id="ARBA00022475"/>
    </source>
</evidence>
<comment type="caution">
    <text evidence="8">The sequence shown here is derived from an EMBL/GenBank/DDBJ whole genome shotgun (WGS) entry which is preliminary data.</text>
</comment>
<gene>
    <name evidence="8" type="ORF">ACFSR3_11435</name>
</gene>
<dbReference type="InterPro" id="IPR051907">
    <property type="entry name" value="DoxX-like_oxidoreductase"/>
</dbReference>
<evidence type="ECO:0000256" key="1">
    <source>
        <dbReference type="ARBA" id="ARBA00004651"/>
    </source>
</evidence>
<reference evidence="9" key="1">
    <citation type="journal article" date="2019" name="Int. J. Syst. Evol. Microbiol.">
        <title>The Global Catalogue of Microorganisms (GCM) 10K type strain sequencing project: providing services to taxonomists for standard genome sequencing and annotation.</title>
        <authorList>
            <consortium name="The Broad Institute Genomics Platform"/>
            <consortium name="The Broad Institute Genome Sequencing Center for Infectious Disease"/>
            <person name="Wu L."/>
            <person name="Ma J."/>
        </authorList>
    </citation>
    <scope>NUCLEOTIDE SEQUENCE [LARGE SCALE GENOMIC DNA]</scope>
    <source>
        <strain evidence="9">KCTC 42107</strain>
    </source>
</reference>
<sequence>MKKLFIKLLSSDMKNPVYNFAILLFRIGIAAQLIVVHGLKKIGIGVTSVEVIPNPFGFPDTMNNFIAIMANVYLPFFIIIGLFTRAAALPAMMVTATGYFIVHANDVNTIKDIPYMYTISLLTIIFLGSGKYSLDYYISKSLNV</sequence>
<dbReference type="Pfam" id="PF07681">
    <property type="entry name" value="DoxX"/>
    <property type="match status" value="1"/>
</dbReference>
<organism evidence="8 9">
    <name type="scientific">Flavobacterium suzhouense</name>
    <dbReference type="NCBI Taxonomy" id="1529638"/>
    <lineage>
        <taxon>Bacteria</taxon>
        <taxon>Pseudomonadati</taxon>
        <taxon>Bacteroidota</taxon>
        <taxon>Flavobacteriia</taxon>
        <taxon>Flavobacteriales</taxon>
        <taxon>Flavobacteriaceae</taxon>
        <taxon>Flavobacterium</taxon>
    </lineage>
</organism>
<evidence type="ECO:0000256" key="6">
    <source>
        <dbReference type="ARBA" id="ARBA00023136"/>
    </source>
</evidence>
<name>A0ABW5NWF9_9FLAO</name>
<evidence type="ECO:0000256" key="7">
    <source>
        <dbReference type="SAM" id="Phobius"/>
    </source>
</evidence>